<feature type="transmembrane region" description="Helical" evidence="13">
    <location>
        <begin position="41"/>
        <end position="68"/>
    </location>
</feature>
<reference evidence="15" key="1">
    <citation type="submission" date="2014-09" db="EMBL/GenBank/DDBJ databases">
        <authorList>
            <person name="Aslett A.Martin."/>
        </authorList>
    </citation>
    <scope>NUCLEOTIDE SEQUENCE</scope>
    <source>
        <strain evidence="15">ED321 Heterogonic</strain>
    </source>
</reference>
<evidence type="ECO:0000256" key="6">
    <source>
        <dbReference type="ARBA" id="ARBA00022824"/>
    </source>
</evidence>
<comment type="subcellular location">
    <subcellularLocation>
        <location evidence="2">Endoplasmic reticulum membrane</location>
        <topology evidence="2">Multi-pass membrane protein</topology>
    </subcellularLocation>
    <subcellularLocation>
        <location evidence="1">Nucleus</location>
    </subcellularLocation>
</comment>
<gene>
    <name evidence="15 17 18" type="ORF">SRAE_0000019700</name>
</gene>
<keyword evidence="12" id="KW-0539">Nucleus</keyword>
<proteinExistence type="inferred from homology"/>
<evidence type="ECO:0000256" key="8">
    <source>
        <dbReference type="ARBA" id="ARBA00023015"/>
    </source>
</evidence>
<sequence length="559" mass="61876">MPIKVNKNVDDKKSKKDKVLINGAAVRNNIQVLEYSRTLQALLAGLAAGIMGLQSFGGVALYFITLFIQSGLWYAKADFKTHQFFLQNHHLVTHSIVGGFFTYILAMSTTINNDSSENLLQKILSLSQSITSSNDSNNTSDIENMVSCMNNKDTYDNKNGSKLSSIIENLNSPKTFLPKEGEEATRKRSLAIQELLANKKARLENAKSQPISITSLCDIFSQDKCGDSNTISSADTESNDGSDISQKELLQNVNNLALTNILQNTNDINPQEFLAKLFSSNEQVKQVSTSSNTTLQTSYTSTPGVSITDDNGVLRYPDVNVSEDVIFAKVPGRLSLLANCKKYEVSVGEIKRRLLGPECFNFSLLGALLRRAKLPQKSDELVSDLAKIGLSIARGRRRHSNLTLMSALCETEALKLAKDLGRTTKIHFPSKTIAEDAYKRFSLLPDPDNKLREERIKKMKNAIEVFQEMSEYMLSDRSPILDHETTPILPPDIQSKFTNYSMLTHGLGVPVLLIGLQSAMDYVTSSLSFFEGLNCTNNIDLTANITTNNINNKKEEGTI</sequence>
<evidence type="ECO:0000256" key="7">
    <source>
        <dbReference type="ARBA" id="ARBA00022989"/>
    </source>
</evidence>
<evidence type="ECO:0000259" key="14">
    <source>
        <dbReference type="Pfam" id="PF03299"/>
    </source>
</evidence>
<evidence type="ECO:0000313" key="15">
    <source>
        <dbReference type="EMBL" id="CEF61067.1"/>
    </source>
</evidence>
<dbReference type="GO" id="GO:0005634">
    <property type="term" value="C:nucleus"/>
    <property type="evidence" value="ECO:0007669"/>
    <property type="project" value="UniProtKB-SubCell"/>
</dbReference>
<evidence type="ECO:0000256" key="5">
    <source>
        <dbReference type="ARBA" id="ARBA00022692"/>
    </source>
</evidence>
<evidence type="ECO:0000256" key="1">
    <source>
        <dbReference type="ARBA" id="ARBA00004123"/>
    </source>
</evidence>
<dbReference type="WBParaSite" id="SRAE_0000019700.1">
    <property type="protein sequence ID" value="SRAE_0000019700.1"/>
    <property type="gene ID" value="WBGene00255936"/>
</dbReference>
<dbReference type="InterPro" id="IPR029008">
    <property type="entry name" value="EMC6-like"/>
</dbReference>
<keyword evidence="11" id="KW-0804">Transcription</keyword>
<accession>A0A090KYV0</accession>
<name>A0A090KYV0_STRRB</name>
<dbReference type="CTD" id="36373434"/>
<evidence type="ECO:0000256" key="2">
    <source>
        <dbReference type="ARBA" id="ARBA00004477"/>
    </source>
</evidence>
<comment type="similarity">
    <text evidence="4">Belongs to the EMC6 family.</text>
</comment>
<dbReference type="Pfam" id="PF07019">
    <property type="entry name" value="EMC6"/>
    <property type="match status" value="1"/>
</dbReference>
<keyword evidence="7 13" id="KW-1133">Transmembrane helix</keyword>
<keyword evidence="9" id="KW-0238">DNA-binding</keyword>
<dbReference type="InterPro" id="IPR004979">
    <property type="entry name" value="TF_AP2"/>
</dbReference>
<feature type="domain" description="Transcription factor AP-2 C-terminal" evidence="14">
    <location>
        <begin position="327"/>
        <end position="524"/>
    </location>
</feature>
<keyword evidence="6" id="KW-0256">Endoplasmic reticulum</keyword>
<keyword evidence="5 13" id="KW-0812">Transmembrane</keyword>
<evidence type="ECO:0000256" key="12">
    <source>
        <dbReference type="ARBA" id="ARBA00023242"/>
    </source>
</evidence>
<dbReference type="InterPro" id="IPR013854">
    <property type="entry name" value="TF_AP2_C"/>
</dbReference>
<evidence type="ECO:0000313" key="16">
    <source>
        <dbReference type="Proteomes" id="UP000035682"/>
    </source>
</evidence>
<dbReference type="GeneID" id="36373434"/>
<reference evidence="17" key="3">
    <citation type="submission" date="2020-12" db="UniProtKB">
        <authorList>
            <consortium name="WormBaseParasite"/>
        </authorList>
    </citation>
    <scope>IDENTIFICATION</scope>
</reference>
<evidence type="ECO:0000313" key="18">
    <source>
        <dbReference type="WormBase" id="SRAE_0000019700"/>
    </source>
</evidence>
<evidence type="ECO:0000256" key="4">
    <source>
        <dbReference type="ARBA" id="ARBA00009436"/>
    </source>
</evidence>
<evidence type="ECO:0000256" key="11">
    <source>
        <dbReference type="ARBA" id="ARBA00023163"/>
    </source>
</evidence>
<dbReference type="Proteomes" id="UP000035682">
    <property type="component" value="Unplaced"/>
</dbReference>
<dbReference type="PANTHER" id="PTHR10812">
    <property type="entry name" value="TRANSCRIPTION FACTOR AP-2"/>
    <property type="match status" value="1"/>
</dbReference>
<dbReference type="PRINTS" id="PR01748">
    <property type="entry name" value="AP2TNSCPFCT"/>
</dbReference>
<dbReference type="Pfam" id="PF03299">
    <property type="entry name" value="TF_AP-2"/>
    <property type="match status" value="1"/>
</dbReference>
<evidence type="ECO:0000313" key="17">
    <source>
        <dbReference type="WBParaSite" id="SRAE_0000019700.1"/>
    </source>
</evidence>
<dbReference type="OrthoDB" id="16510at2759"/>
<evidence type="ECO:0000256" key="3">
    <source>
        <dbReference type="ARBA" id="ARBA00007770"/>
    </source>
</evidence>
<dbReference type="GO" id="GO:0000981">
    <property type="term" value="F:DNA-binding transcription factor activity, RNA polymerase II-specific"/>
    <property type="evidence" value="ECO:0007669"/>
    <property type="project" value="TreeGrafter"/>
</dbReference>
<dbReference type="GO" id="GO:0005789">
    <property type="term" value="C:endoplasmic reticulum membrane"/>
    <property type="evidence" value="ECO:0007669"/>
    <property type="project" value="UniProtKB-SubCell"/>
</dbReference>
<protein>
    <submittedName>
        <fullName evidence="15 17">Transcription factor AP-2</fullName>
    </submittedName>
</protein>
<dbReference type="RefSeq" id="XP_024500276.1">
    <property type="nucleotide sequence ID" value="XM_024646055.1"/>
</dbReference>
<keyword evidence="8" id="KW-0805">Transcription regulation</keyword>
<dbReference type="WormBase" id="SRAE_0000019700">
    <property type="protein sequence ID" value="SRP11058"/>
    <property type="gene ID" value="WBGene00255936"/>
</dbReference>
<keyword evidence="16" id="KW-1185">Reference proteome</keyword>
<dbReference type="PANTHER" id="PTHR10812:SF17">
    <property type="entry name" value="TRANSCRIPTION FACTOR AP-2, ISOFORM D"/>
    <property type="match status" value="1"/>
</dbReference>
<dbReference type="GO" id="GO:0042127">
    <property type="term" value="P:regulation of cell population proliferation"/>
    <property type="evidence" value="ECO:0007669"/>
    <property type="project" value="TreeGrafter"/>
</dbReference>
<dbReference type="GO" id="GO:0000977">
    <property type="term" value="F:RNA polymerase II transcription regulatory region sequence-specific DNA binding"/>
    <property type="evidence" value="ECO:0007669"/>
    <property type="project" value="TreeGrafter"/>
</dbReference>
<dbReference type="EMBL" id="LN609405">
    <property type="protein sequence ID" value="CEF61067.1"/>
    <property type="molecule type" value="Genomic_DNA"/>
</dbReference>
<evidence type="ECO:0000256" key="13">
    <source>
        <dbReference type="SAM" id="Phobius"/>
    </source>
</evidence>
<keyword evidence="10 13" id="KW-0472">Membrane</keyword>
<organism evidence="15">
    <name type="scientific">Strongyloides ratti</name>
    <name type="common">Parasitic roundworm</name>
    <dbReference type="NCBI Taxonomy" id="34506"/>
    <lineage>
        <taxon>Eukaryota</taxon>
        <taxon>Metazoa</taxon>
        <taxon>Ecdysozoa</taxon>
        <taxon>Nematoda</taxon>
        <taxon>Chromadorea</taxon>
        <taxon>Rhabditida</taxon>
        <taxon>Tylenchina</taxon>
        <taxon>Panagrolaimomorpha</taxon>
        <taxon>Strongyloidoidea</taxon>
        <taxon>Strongyloididae</taxon>
        <taxon>Strongyloides</taxon>
    </lineage>
</organism>
<dbReference type="AlphaFoldDB" id="A0A090KYV0"/>
<evidence type="ECO:0000256" key="9">
    <source>
        <dbReference type="ARBA" id="ARBA00023125"/>
    </source>
</evidence>
<evidence type="ECO:0000256" key="10">
    <source>
        <dbReference type="ARBA" id="ARBA00023136"/>
    </source>
</evidence>
<comment type="similarity">
    <text evidence="3">Belongs to the AP-2 family.</text>
</comment>
<reference evidence="16" key="2">
    <citation type="submission" date="2014-09" db="EMBL/GenBank/DDBJ databases">
        <authorList>
            <person name="Martin A.A."/>
        </authorList>
    </citation>
    <scope>NUCLEOTIDE SEQUENCE</scope>
    <source>
        <strain evidence="16">ED321</strain>
    </source>
</reference>